<evidence type="ECO:0000313" key="3">
    <source>
        <dbReference type="Proteomes" id="UP000006514"/>
    </source>
</evidence>
<sequence>MAPSSPAGPVEQHSSVLPVPDEIVLEIAQHLSQKELSALSQASRRLRGLAQQAGLYVRKTVVWNDGTGFRDASLETLEQMIGYATRVNPNINLAIDAIFQVDTPGDETASAFAQAVGVIFNLVQRALPYLASLQLTLPWSLPDDVYTPLCTHPAPRLRSLVIHQWLAPSVPIPQNLFTGEAPVLSRLSLALNDIDPASIWQPVPAFRDVTQLSFAPHGTNHHVRLSQLFPRLKDVKISPLIPPTSTSHKIDISGLTLHSLTLNRAPDLLTDARALKDIPVVALARALGLRGVRPALVLAGFAFDPQPDARALSRAFYAVDVVDRARDVLPPSSFSAAFDPFSNPWDSIRY</sequence>
<dbReference type="PROSITE" id="PS50181">
    <property type="entry name" value="FBOX"/>
    <property type="match status" value="1"/>
</dbReference>
<dbReference type="Pfam" id="PF12937">
    <property type="entry name" value="F-box-like"/>
    <property type="match status" value="1"/>
</dbReference>
<reference evidence="3" key="1">
    <citation type="journal article" date="2012" name="Science">
        <title>The Paleozoic origin of enzymatic lignin decomposition reconstructed from 31 fungal genomes.</title>
        <authorList>
            <person name="Floudas D."/>
            <person name="Binder M."/>
            <person name="Riley R."/>
            <person name="Barry K."/>
            <person name="Blanchette R.A."/>
            <person name="Henrissat B."/>
            <person name="Martinez A.T."/>
            <person name="Otillar R."/>
            <person name="Spatafora J.W."/>
            <person name="Yadav J.S."/>
            <person name="Aerts A."/>
            <person name="Benoit I."/>
            <person name="Boyd A."/>
            <person name="Carlson A."/>
            <person name="Copeland A."/>
            <person name="Coutinho P.M."/>
            <person name="de Vries R.P."/>
            <person name="Ferreira P."/>
            <person name="Findley K."/>
            <person name="Foster B."/>
            <person name="Gaskell J."/>
            <person name="Glotzer D."/>
            <person name="Gorecki P."/>
            <person name="Heitman J."/>
            <person name="Hesse C."/>
            <person name="Hori C."/>
            <person name="Igarashi K."/>
            <person name="Jurgens J.A."/>
            <person name="Kallen N."/>
            <person name="Kersten P."/>
            <person name="Kohler A."/>
            <person name="Kuees U."/>
            <person name="Kumar T.K.A."/>
            <person name="Kuo A."/>
            <person name="LaButti K."/>
            <person name="Larrondo L.F."/>
            <person name="Lindquist E."/>
            <person name="Ling A."/>
            <person name="Lombard V."/>
            <person name="Lucas S."/>
            <person name="Lundell T."/>
            <person name="Martin R."/>
            <person name="McLaughlin D.J."/>
            <person name="Morgenstern I."/>
            <person name="Morin E."/>
            <person name="Murat C."/>
            <person name="Nagy L.G."/>
            <person name="Nolan M."/>
            <person name="Ohm R.A."/>
            <person name="Patyshakuliyeva A."/>
            <person name="Rokas A."/>
            <person name="Ruiz-Duenas F.J."/>
            <person name="Sabat G."/>
            <person name="Salamov A."/>
            <person name="Samejima M."/>
            <person name="Schmutz J."/>
            <person name="Slot J.C."/>
            <person name="St John F."/>
            <person name="Stenlid J."/>
            <person name="Sun H."/>
            <person name="Sun S."/>
            <person name="Syed K."/>
            <person name="Tsang A."/>
            <person name="Wiebenga A."/>
            <person name="Young D."/>
            <person name="Pisabarro A."/>
            <person name="Eastwood D.C."/>
            <person name="Martin F."/>
            <person name="Cullen D."/>
            <person name="Grigoriev I.V."/>
            <person name="Hibbett D.S."/>
        </authorList>
    </citation>
    <scope>NUCLEOTIDE SEQUENCE [LARGE SCALE GENOMIC DNA]</scope>
    <source>
        <strain evidence="3">TFB10046</strain>
    </source>
</reference>
<dbReference type="InterPro" id="IPR001810">
    <property type="entry name" value="F-box_dom"/>
</dbReference>
<evidence type="ECO:0000313" key="2">
    <source>
        <dbReference type="EMBL" id="EJD34410.1"/>
    </source>
</evidence>
<dbReference type="InterPro" id="IPR036047">
    <property type="entry name" value="F-box-like_dom_sf"/>
</dbReference>
<evidence type="ECO:0000259" key="1">
    <source>
        <dbReference type="PROSITE" id="PS50181"/>
    </source>
</evidence>
<protein>
    <recommendedName>
        <fullName evidence="1">F-box domain-containing protein</fullName>
    </recommendedName>
</protein>
<organism evidence="2 3">
    <name type="scientific">Auricularia subglabra (strain TFB-10046 / SS5)</name>
    <name type="common">White-rot fungus</name>
    <name type="synonym">Auricularia delicata (strain TFB10046)</name>
    <dbReference type="NCBI Taxonomy" id="717982"/>
    <lineage>
        <taxon>Eukaryota</taxon>
        <taxon>Fungi</taxon>
        <taxon>Dikarya</taxon>
        <taxon>Basidiomycota</taxon>
        <taxon>Agaricomycotina</taxon>
        <taxon>Agaricomycetes</taxon>
        <taxon>Auriculariales</taxon>
        <taxon>Auriculariaceae</taxon>
        <taxon>Auricularia</taxon>
    </lineage>
</organism>
<dbReference type="AlphaFoldDB" id="J0CVG3"/>
<keyword evidence="3" id="KW-1185">Reference proteome</keyword>
<dbReference type="CDD" id="cd09917">
    <property type="entry name" value="F-box_SF"/>
    <property type="match status" value="1"/>
</dbReference>
<dbReference type="SUPFAM" id="SSF81383">
    <property type="entry name" value="F-box domain"/>
    <property type="match status" value="1"/>
</dbReference>
<accession>J0CVG3</accession>
<gene>
    <name evidence="2" type="ORF">AURDEDRAFT_155059</name>
</gene>
<dbReference type="InParanoid" id="J0CVG3"/>
<proteinExistence type="predicted"/>
<dbReference type="KEGG" id="adl:AURDEDRAFT_155059"/>
<feature type="domain" description="F-box" evidence="1">
    <location>
        <begin position="13"/>
        <end position="59"/>
    </location>
</feature>
<dbReference type="EMBL" id="JH687951">
    <property type="protein sequence ID" value="EJD34410.1"/>
    <property type="molecule type" value="Genomic_DNA"/>
</dbReference>
<name>J0CVG3_AURST</name>
<dbReference type="Proteomes" id="UP000006514">
    <property type="component" value="Unassembled WGS sequence"/>
</dbReference>